<evidence type="ECO:0000256" key="12">
    <source>
        <dbReference type="SAM" id="Phobius"/>
    </source>
</evidence>
<dbReference type="SMART" id="SM01381">
    <property type="entry name" value="7TM_GPCR_Srsx"/>
    <property type="match status" value="1"/>
</dbReference>
<evidence type="ECO:0000256" key="2">
    <source>
        <dbReference type="ARBA" id="ARBA00022475"/>
    </source>
</evidence>
<evidence type="ECO:0000256" key="10">
    <source>
        <dbReference type="ARBA" id="ARBA00023224"/>
    </source>
</evidence>
<keyword evidence="5 11" id="KW-0297">G-protein coupled receptor</keyword>
<reference evidence="14" key="3">
    <citation type="submission" date="2025-09" db="UniProtKB">
        <authorList>
            <consortium name="Ensembl"/>
        </authorList>
    </citation>
    <scope>IDENTIFICATION</scope>
</reference>
<dbReference type="PRINTS" id="PR01830">
    <property type="entry name" value="TRACEAMINER"/>
</dbReference>
<keyword evidence="4 12" id="KW-1133">Transmembrane helix</keyword>
<dbReference type="FunFam" id="1.20.1070.10:FF:000030">
    <property type="entry name" value="trace amine-associated receptor 1"/>
    <property type="match status" value="1"/>
</dbReference>
<dbReference type="InterPro" id="IPR017452">
    <property type="entry name" value="GPCR_Rhodpsn_7TM"/>
</dbReference>
<feature type="domain" description="G-protein coupled receptors family 1 profile" evidence="13">
    <location>
        <begin position="49"/>
        <end position="311"/>
    </location>
</feature>
<feature type="transmembrane region" description="Helical" evidence="12">
    <location>
        <begin position="200"/>
        <end position="224"/>
    </location>
</feature>
<dbReference type="InterPro" id="IPR050569">
    <property type="entry name" value="TAAR"/>
</dbReference>
<dbReference type="PROSITE" id="PS00237">
    <property type="entry name" value="G_PROTEIN_RECEP_F1_1"/>
    <property type="match status" value="1"/>
</dbReference>
<sequence length="343" mass="39133">MNLSLLSEELVEYCFENVSNSCVKVNRSLALKIVMYFLLVFTVVLTVFGNLFVMILISHFKQLHSPNNVLVLSLANADFLVGLLVLPFCIIRSVETCWYWGSFLCRLHTCMDLLLCTVSIYHLCFIAIDRYYAICKPLHYTRKINYEVISLFIFLAWMIPGVCSFGIIYSKSNEQGLEDVLAILTCEGGCLLLYNKLCALLGLLIFIAPCVVMIGIYTKIFCVAKRQAKIANNRERKILSDEDNKKRVTQKREQKAAKTLGIIMGIFLLCWLPFFIDIAIDVYVDFSTPMAISEALTWLGYVNSAFNPLIYALFYPWFRKALKMIVTGRIFSSGSSDIQLYTQ</sequence>
<dbReference type="OrthoDB" id="5959645at2759"/>
<dbReference type="Pfam" id="PF00001">
    <property type="entry name" value="7tm_1"/>
    <property type="match status" value="1"/>
</dbReference>
<gene>
    <name evidence="14" type="primary">LOC114649484</name>
</gene>
<evidence type="ECO:0000313" key="15">
    <source>
        <dbReference type="Proteomes" id="UP000694620"/>
    </source>
</evidence>
<dbReference type="Gene3D" id="1.20.1070.10">
    <property type="entry name" value="Rhodopsin 7-helix transmembrane proteins"/>
    <property type="match status" value="1"/>
</dbReference>
<keyword evidence="2" id="KW-1003">Cell membrane</keyword>
<reference evidence="14" key="1">
    <citation type="submission" date="2021-06" db="EMBL/GenBank/DDBJ databases">
        <authorList>
            <consortium name="Wellcome Sanger Institute Data Sharing"/>
        </authorList>
    </citation>
    <scope>NUCLEOTIDE SEQUENCE [LARGE SCALE GENOMIC DNA]</scope>
</reference>
<feature type="transmembrane region" description="Helical" evidence="12">
    <location>
        <begin position="103"/>
        <end position="128"/>
    </location>
</feature>
<dbReference type="GO" id="GO:0001594">
    <property type="term" value="F:trace-amine receptor activity"/>
    <property type="evidence" value="ECO:0007669"/>
    <property type="project" value="InterPro"/>
</dbReference>
<evidence type="ECO:0000256" key="6">
    <source>
        <dbReference type="ARBA" id="ARBA00023136"/>
    </source>
</evidence>
<keyword evidence="9" id="KW-0325">Glycoprotein</keyword>
<evidence type="ECO:0000259" key="13">
    <source>
        <dbReference type="PROSITE" id="PS50262"/>
    </source>
</evidence>
<keyword evidence="7" id="KW-1015">Disulfide bond</keyword>
<dbReference type="PANTHER" id="PTHR24249:SF406">
    <property type="entry name" value="G-PROTEIN COUPLED RECEPTORS FAMILY 1 PROFILE DOMAIN-CONTAINING PROTEIN"/>
    <property type="match status" value="1"/>
</dbReference>
<organism evidence="14 15">
    <name type="scientific">Erpetoichthys calabaricus</name>
    <name type="common">Rope fish</name>
    <name type="synonym">Calamoichthys calabaricus</name>
    <dbReference type="NCBI Taxonomy" id="27687"/>
    <lineage>
        <taxon>Eukaryota</taxon>
        <taxon>Metazoa</taxon>
        <taxon>Chordata</taxon>
        <taxon>Craniata</taxon>
        <taxon>Vertebrata</taxon>
        <taxon>Euteleostomi</taxon>
        <taxon>Actinopterygii</taxon>
        <taxon>Polypteriformes</taxon>
        <taxon>Polypteridae</taxon>
        <taxon>Erpetoichthys</taxon>
    </lineage>
</organism>
<dbReference type="InterPro" id="IPR000276">
    <property type="entry name" value="GPCR_Rhodpsn"/>
</dbReference>
<keyword evidence="10 11" id="KW-0807">Transducer</keyword>
<dbReference type="SUPFAM" id="SSF81321">
    <property type="entry name" value="Family A G protein-coupled receptor-like"/>
    <property type="match status" value="1"/>
</dbReference>
<accession>A0A8C4X318</accession>
<keyword evidence="8 11" id="KW-0675">Receptor</keyword>
<dbReference type="AlphaFoldDB" id="A0A8C4X318"/>
<feature type="transmembrane region" description="Helical" evidence="12">
    <location>
        <begin position="148"/>
        <end position="169"/>
    </location>
</feature>
<evidence type="ECO:0000256" key="11">
    <source>
        <dbReference type="RuleBase" id="RU000688"/>
    </source>
</evidence>
<proteinExistence type="inferred from homology"/>
<keyword evidence="3 11" id="KW-0812">Transmembrane</keyword>
<evidence type="ECO:0000313" key="14">
    <source>
        <dbReference type="Ensembl" id="ENSECRP00000001805.1"/>
    </source>
</evidence>
<feature type="transmembrane region" description="Helical" evidence="12">
    <location>
        <begin position="33"/>
        <end position="57"/>
    </location>
</feature>
<comment type="subcellular location">
    <subcellularLocation>
        <location evidence="1">Cell membrane</location>
        <topology evidence="1">Multi-pass membrane protein</topology>
    </subcellularLocation>
</comment>
<evidence type="ECO:0000256" key="7">
    <source>
        <dbReference type="ARBA" id="ARBA00023157"/>
    </source>
</evidence>
<dbReference type="Ensembl" id="ENSECRT00000001829.1">
    <property type="protein sequence ID" value="ENSECRP00000001805.1"/>
    <property type="gene ID" value="ENSECRG00000001250.1"/>
</dbReference>
<evidence type="ECO:0000256" key="9">
    <source>
        <dbReference type="ARBA" id="ARBA00023180"/>
    </source>
</evidence>
<dbReference type="GeneTree" id="ENSGT00950000182934"/>
<keyword evidence="15" id="KW-1185">Reference proteome</keyword>
<dbReference type="PROSITE" id="PS50262">
    <property type="entry name" value="G_PROTEIN_RECEP_F1_2"/>
    <property type="match status" value="1"/>
</dbReference>
<evidence type="ECO:0000256" key="1">
    <source>
        <dbReference type="ARBA" id="ARBA00004651"/>
    </source>
</evidence>
<evidence type="ECO:0000256" key="4">
    <source>
        <dbReference type="ARBA" id="ARBA00022989"/>
    </source>
</evidence>
<dbReference type="Proteomes" id="UP000694620">
    <property type="component" value="Chromosome 3"/>
</dbReference>
<protein>
    <submittedName>
        <fullName evidence="14">Trace amine-associated receptor 4-like</fullName>
    </submittedName>
</protein>
<comment type="similarity">
    <text evidence="11">Belongs to the G-protein coupled receptor 1 family.</text>
</comment>
<keyword evidence="6 12" id="KW-0472">Membrane</keyword>
<dbReference type="GO" id="GO:0005886">
    <property type="term" value="C:plasma membrane"/>
    <property type="evidence" value="ECO:0007669"/>
    <property type="project" value="UniProtKB-SubCell"/>
</dbReference>
<reference evidence="14" key="2">
    <citation type="submission" date="2025-08" db="UniProtKB">
        <authorList>
            <consortium name="Ensembl"/>
        </authorList>
    </citation>
    <scope>IDENTIFICATION</scope>
</reference>
<feature type="transmembrane region" description="Helical" evidence="12">
    <location>
        <begin position="296"/>
        <end position="318"/>
    </location>
</feature>
<name>A0A8C4X318_ERPCA</name>
<evidence type="ECO:0000256" key="8">
    <source>
        <dbReference type="ARBA" id="ARBA00023170"/>
    </source>
</evidence>
<feature type="transmembrane region" description="Helical" evidence="12">
    <location>
        <begin position="256"/>
        <end position="276"/>
    </location>
</feature>
<feature type="transmembrane region" description="Helical" evidence="12">
    <location>
        <begin position="69"/>
        <end position="91"/>
    </location>
</feature>
<evidence type="ECO:0000256" key="5">
    <source>
        <dbReference type="ARBA" id="ARBA00023040"/>
    </source>
</evidence>
<dbReference type="PANTHER" id="PTHR24249">
    <property type="entry name" value="HISTAMINE RECEPTOR-RELATED G-PROTEIN COUPLED RECEPTOR"/>
    <property type="match status" value="1"/>
</dbReference>
<evidence type="ECO:0000256" key="3">
    <source>
        <dbReference type="ARBA" id="ARBA00022692"/>
    </source>
</evidence>
<dbReference type="PRINTS" id="PR00237">
    <property type="entry name" value="GPCRRHODOPSN"/>
</dbReference>
<dbReference type="InterPro" id="IPR009132">
    <property type="entry name" value="TAAR_fam"/>
</dbReference>